<keyword evidence="9" id="KW-0807">Transducer</keyword>
<organism evidence="11 12">
    <name type="scientific">Aquatica leii</name>
    <dbReference type="NCBI Taxonomy" id="1421715"/>
    <lineage>
        <taxon>Eukaryota</taxon>
        <taxon>Metazoa</taxon>
        <taxon>Ecdysozoa</taxon>
        <taxon>Arthropoda</taxon>
        <taxon>Hexapoda</taxon>
        <taxon>Insecta</taxon>
        <taxon>Pterygota</taxon>
        <taxon>Neoptera</taxon>
        <taxon>Endopterygota</taxon>
        <taxon>Coleoptera</taxon>
        <taxon>Polyphaga</taxon>
        <taxon>Elateriformia</taxon>
        <taxon>Elateroidea</taxon>
        <taxon>Lampyridae</taxon>
        <taxon>Luciolinae</taxon>
        <taxon>Aquatica</taxon>
    </lineage>
</organism>
<evidence type="ECO:0000256" key="7">
    <source>
        <dbReference type="ARBA" id="ARBA00023136"/>
    </source>
</evidence>
<keyword evidence="12" id="KW-1185">Reference proteome</keyword>
<feature type="transmembrane region" description="Helical" evidence="10">
    <location>
        <begin position="66"/>
        <end position="87"/>
    </location>
</feature>
<name>A0AAN7P7R5_9COLE</name>
<dbReference type="PANTHER" id="PTHR21137:SF35">
    <property type="entry name" value="ODORANT RECEPTOR 19A-RELATED"/>
    <property type="match status" value="1"/>
</dbReference>
<feature type="transmembrane region" description="Helical" evidence="10">
    <location>
        <begin position="141"/>
        <end position="162"/>
    </location>
</feature>
<feature type="transmembrane region" description="Helical" evidence="10">
    <location>
        <begin position="174"/>
        <end position="194"/>
    </location>
</feature>
<comment type="subcellular location">
    <subcellularLocation>
        <location evidence="1">Cell membrane</location>
        <topology evidence="1">Multi-pass membrane protein</topology>
    </subcellularLocation>
</comment>
<evidence type="ECO:0000256" key="9">
    <source>
        <dbReference type="ARBA" id="ARBA00023224"/>
    </source>
</evidence>
<protein>
    <submittedName>
        <fullName evidence="11">Uncharacterized protein</fullName>
    </submittedName>
</protein>
<keyword evidence="5" id="KW-0552">Olfaction</keyword>
<keyword evidence="4 10" id="KW-0812">Transmembrane</keyword>
<evidence type="ECO:0000313" key="11">
    <source>
        <dbReference type="EMBL" id="KAK4878709.1"/>
    </source>
</evidence>
<keyword evidence="2" id="KW-1003">Cell membrane</keyword>
<gene>
    <name evidence="11" type="ORF">RN001_011215</name>
</gene>
<comment type="caution">
    <text evidence="11">The sequence shown here is derived from an EMBL/GenBank/DDBJ whole genome shotgun (WGS) entry which is preliminary data.</text>
</comment>
<dbReference type="Proteomes" id="UP001353858">
    <property type="component" value="Unassembled WGS sequence"/>
</dbReference>
<accession>A0AAN7P7R5</accession>
<keyword evidence="3" id="KW-0716">Sensory transduction</keyword>
<evidence type="ECO:0000256" key="10">
    <source>
        <dbReference type="SAM" id="Phobius"/>
    </source>
</evidence>
<dbReference type="GO" id="GO:0005886">
    <property type="term" value="C:plasma membrane"/>
    <property type="evidence" value="ECO:0007669"/>
    <property type="project" value="UniProtKB-SubCell"/>
</dbReference>
<evidence type="ECO:0000256" key="8">
    <source>
        <dbReference type="ARBA" id="ARBA00023170"/>
    </source>
</evidence>
<evidence type="ECO:0000256" key="5">
    <source>
        <dbReference type="ARBA" id="ARBA00022725"/>
    </source>
</evidence>
<dbReference type="AlphaFoldDB" id="A0AAN7P7R5"/>
<sequence length="272" mass="31051">MTKQALVLVFAMVLAVITQILFSLILRLTKADPKDWKLGYGRISIVNITYSPNFEFFYVYQSVSVMYGMVSYVVITILITGVFDYIATQFQILQIDLSNMLYEPTFITEKKTTWNYLQNQMKDFVSYHIHVSKVVDEVTEIFSEVILCTFIGIVTVICLNVYRASMLPLQNINAFRILLEAIIGSFCTILICNAGENLTQEGQRLSEFAYDVDFVGTDLRFQTCLMIIMRKSQQPIRLKAGKLIDISLVTFAWIMRASYSLYAVLKTANSNG</sequence>
<evidence type="ECO:0000256" key="2">
    <source>
        <dbReference type="ARBA" id="ARBA00022475"/>
    </source>
</evidence>
<reference evidence="12" key="1">
    <citation type="submission" date="2023-01" db="EMBL/GenBank/DDBJ databases">
        <title>Key to firefly adult light organ development and bioluminescence: homeobox transcription factors regulate luciferase expression and transportation to peroxisome.</title>
        <authorList>
            <person name="Fu X."/>
        </authorList>
    </citation>
    <scope>NUCLEOTIDE SEQUENCE [LARGE SCALE GENOMIC DNA]</scope>
</reference>
<evidence type="ECO:0000313" key="12">
    <source>
        <dbReference type="Proteomes" id="UP001353858"/>
    </source>
</evidence>
<dbReference type="Pfam" id="PF02949">
    <property type="entry name" value="7tm_6"/>
    <property type="match status" value="1"/>
</dbReference>
<feature type="transmembrane region" description="Helical" evidence="10">
    <location>
        <begin position="6"/>
        <end position="28"/>
    </location>
</feature>
<evidence type="ECO:0000256" key="1">
    <source>
        <dbReference type="ARBA" id="ARBA00004651"/>
    </source>
</evidence>
<dbReference type="EMBL" id="JARPUR010000004">
    <property type="protein sequence ID" value="KAK4878709.1"/>
    <property type="molecule type" value="Genomic_DNA"/>
</dbReference>
<evidence type="ECO:0000256" key="4">
    <source>
        <dbReference type="ARBA" id="ARBA00022692"/>
    </source>
</evidence>
<keyword evidence="7 10" id="KW-0472">Membrane</keyword>
<evidence type="ECO:0000256" key="3">
    <source>
        <dbReference type="ARBA" id="ARBA00022606"/>
    </source>
</evidence>
<dbReference type="GO" id="GO:0007165">
    <property type="term" value="P:signal transduction"/>
    <property type="evidence" value="ECO:0007669"/>
    <property type="project" value="UniProtKB-KW"/>
</dbReference>
<dbReference type="GO" id="GO:0004984">
    <property type="term" value="F:olfactory receptor activity"/>
    <property type="evidence" value="ECO:0007669"/>
    <property type="project" value="InterPro"/>
</dbReference>
<proteinExistence type="predicted"/>
<dbReference type="GO" id="GO:0005549">
    <property type="term" value="F:odorant binding"/>
    <property type="evidence" value="ECO:0007669"/>
    <property type="project" value="InterPro"/>
</dbReference>
<dbReference type="PANTHER" id="PTHR21137">
    <property type="entry name" value="ODORANT RECEPTOR"/>
    <property type="match status" value="1"/>
</dbReference>
<dbReference type="InterPro" id="IPR004117">
    <property type="entry name" value="7tm6_olfct_rcpt"/>
</dbReference>
<keyword evidence="8" id="KW-0675">Receptor</keyword>
<evidence type="ECO:0000256" key="6">
    <source>
        <dbReference type="ARBA" id="ARBA00022989"/>
    </source>
</evidence>
<keyword evidence="6 10" id="KW-1133">Transmembrane helix</keyword>